<comment type="caution">
    <text evidence="14">The sequence shown here is derived from an EMBL/GenBank/DDBJ whole genome shotgun (WGS) entry which is preliminary data.</text>
</comment>
<dbReference type="Gene3D" id="2.40.70.10">
    <property type="entry name" value="Acid Proteases"/>
    <property type="match status" value="1"/>
</dbReference>
<dbReference type="Gene3D" id="3.30.70.270">
    <property type="match status" value="2"/>
</dbReference>
<dbReference type="InterPro" id="IPR050951">
    <property type="entry name" value="Retrovirus_Pol_polyprotein"/>
</dbReference>
<organism evidence="14">
    <name type="scientific">Tanacetum cinerariifolium</name>
    <name type="common">Dalmatian daisy</name>
    <name type="synonym">Chrysanthemum cinerariifolium</name>
    <dbReference type="NCBI Taxonomy" id="118510"/>
    <lineage>
        <taxon>Eukaryota</taxon>
        <taxon>Viridiplantae</taxon>
        <taxon>Streptophyta</taxon>
        <taxon>Embryophyta</taxon>
        <taxon>Tracheophyta</taxon>
        <taxon>Spermatophyta</taxon>
        <taxon>Magnoliopsida</taxon>
        <taxon>eudicotyledons</taxon>
        <taxon>Gunneridae</taxon>
        <taxon>Pentapetalae</taxon>
        <taxon>asterids</taxon>
        <taxon>campanulids</taxon>
        <taxon>Asterales</taxon>
        <taxon>Asteraceae</taxon>
        <taxon>Asteroideae</taxon>
        <taxon>Anthemideae</taxon>
        <taxon>Anthemidinae</taxon>
        <taxon>Tanacetum</taxon>
    </lineage>
</organism>
<dbReference type="Gene3D" id="3.30.420.10">
    <property type="entry name" value="Ribonuclease H-like superfamily/Ribonuclease H"/>
    <property type="match status" value="1"/>
</dbReference>
<dbReference type="Pfam" id="PF00665">
    <property type="entry name" value="rve"/>
    <property type="match status" value="1"/>
</dbReference>
<dbReference type="InterPro" id="IPR000477">
    <property type="entry name" value="RT_dom"/>
</dbReference>
<dbReference type="Pfam" id="PF17917">
    <property type="entry name" value="RT_RNaseH"/>
    <property type="match status" value="1"/>
</dbReference>
<dbReference type="Pfam" id="PF00078">
    <property type="entry name" value="RVT_1"/>
    <property type="match status" value="1"/>
</dbReference>
<dbReference type="CDD" id="cd00303">
    <property type="entry name" value="retropepsin_like"/>
    <property type="match status" value="1"/>
</dbReference>
<dbReference type="Pfam" id="PF17921">
    <property type="entry name" value="Integrase_H2C2"/>
    <property type="match status" value="1"/>
</dbReference>
<keyword evidence="6" id="KW-0378">Hydrolase</keyword>
<keyword evidence="3" id="KW-0548">Nucleotidyltransferase</keyword>
<evidence type="ECO:0000256" key="2">
    <source>
        <dbReference type="ARBA" id="ARBA00022679"/>
    </source>
</evidence>
<evidence type="ECO:0000259" key="13">
    <source>
        <dbReference type="Pfam" id="PF17921"/>
    </source>
</evidence>
<dbReference type="InterPro" id="IPR012337">
    <property type="entry name" value="RNaseH-like_sf"/>
</dbReference>
<dbReference type="GO" id="GO:0003887">
    <property type="term" value="F:DNA-directed DNA polymerase activity"/>
    <property type="evidence" value="ECO:0007669"/>
    <property type="project" value="UniProtKB-KW"/>
</dbReference>
<feature type="domain" description="Integrase catalytic" evidence="11">
    <location>
        <begin position="1689"/>
        <end position="1759"/>
    </location>
</feature>
<proteinExistence type="predicted"/>
<feature type="region of interest" description="Disordered" evidence="9">
    <location>
        <begin position="163"/>
        <end position="182"/>
    </location>
</feature>
<dbReference type="GO" id="GO:0003964">
    <property type="term" value="F:RNA-directed DNA polymerase activity"/>
    <property type="evidence" value="ECO:0007669"/>
    <property type="project" value="UniProtKB-KW"/>
</dbReference>
<feature type="region of interest" description="Disordered" evidence="9">
    <location>
        <begin position="672"/>
        <end position="691"/>
    </location>
</feature>
<feature type="coiled-coil region" evidence="8">
    <location>
        <begin position="188"/>
        <end position="229"/>
    </location>
</feature>
<dbReference type="PANTHER" id="PTHR37984">
    <property type="entry name" value="PROTEIN CBG26694"/>
    <property type="match status" value="1"/>
</dbReference>
<dbReference type="Gene3D" id="3.10.10.10">
    <property type="entry name" value="HIV Type 1 Reverse Transcriptase, subunit A, domain 1"/>
    <property type="match status" value="1"/>
</dbReference>
<evidence type="ECO:0000256" key="3">
    <source>
        <dbReference type="ARBA" id="ARBA00022695"/>
    </source>
</evidence>
<gene>
    <name evidence="14" type="ORF">Tci_018016</name>
</gene>
<accession>A0A6L2K9A8</accession>
<evidence type="ECO:0000256" key="4">
    <source>
        <dbReference type="ARBA" id="ARBA00022722"/>
    </source>
</evidence>
<evidence type="ECO:0000259" key="12">
    <source>
        <dbReference type="Pfam" id="PF17917"/>
    </source>
</evidence>
<evidence type="ECO:0000256" key="7">
    <source>
        <dbReference type="ARBA" id="ARBA00022918"/>
    </source>
</evidence>
<evidence type="ECO:0000256" key="9">
    <source>
        <dbReference type="SAM" id="MobiDB-lite"/>
    </source>
</evidence>
<dbReference type="GO" id="GO:0004519">
    <property type="term" value="F:endonuclease activity"/>
    <property type="evidence" value="ECO:0007669"/>
    <property type="project" value="UniProtKB-KW"/>
</dbReference>
<dbReference type="SUPFAM" id="SSF56672">
    <property type="entry name" value="DNA/RNA polymerases"/>
    <property type="match status" value="1"/>
</dbReference>
<dbReference type="CDD" id="cd01647">
    <property type="entry name" value="RT_LTR"/>
    <property type="match status" value="1"/>
</dbReference>
<evidence type="ECO:0000259" key="11">
    <source>
        <dbReference type="Pfam" id="PF00665"/>
    </source>
</evidence>
<dbReference type="SUPFAM" id="SSF53098">
    <property type="entry name" value="Ribonuclease H-like"/>
    <property type="match status" value="1"/>
</dbReference>
<dbReference type="GO" id="GO:0015074">
    <property type="term" value="P:DNA integration"/>
    <property type="evidence" value="ECO:0007669"/>
    <property type="project" value="InterPro"/>
</dbReference>
<feature type="domain" description="Reverse transcriptase RNase H-like" evidence="12">
    <location>
        <begin position="1563"/>
        <end position="1632"/>
    </location>
</feature>
<dbReference type="InterPro" id="IPR021109">
    <property type="entry name" value="Peptidase_aspartic_dom_sf"/>
</dbReference>
<feature type="region of interest" description="Disordered" evidence="9">
    <location>
        <begin position="302"/>
        <end position="326"/>
    </location>
</feature>
<evidence type="ECO:0000256" key="1">
    <source>
        <dbReference type="ARBA" id="ARBA00012493"/>
    </source>
</evidence>
<reference evidence="14" key="1">
    <citation type="journal article" date="2019" name="Sci. Rep.">
        <title>Draft genome of Tanacetum cinerariifolium, the natural source of mosquito coil.</title>
        <authorList>
            <person name="Yamashiro T."/>
            <person name="Shiraishi A."/>
            <person name="Satake H."/>
            <person name="Nakayama K."/>
        </authorList>
    </citation>
    <scope>NUCLEOTIDE SEQUENCE</scope>
</reference>
<dbReference type="EC" id="2.7.7.49" evidence="1"/>
<evidence type="ECO:0000259" key="10">
    <source>
        <dbReference type="Pfam" id="PF00078"/>
    </source>
</evidence>
<keyword evidence="5" id="KW-0255">Endonuclease</keyword>
<dbReference type="InterPro" id="IPR041588">
    <property type="entry name" value="Integrase_H2C2"/>
</dbReference>
<dbReference type="GO" id="GO:0016787">
    <property type="term" value="F:hydrolase activity"/>
    <property type="evidence" value="ECO:0007669"/>
    <property type="project" value="UniProtKB-KW"/>
</dbReference>
<evidence type="ECO:0000256" key="6">
    <source>
        <dbReference type="ARBA" id="ARBA00022801"/>
    </source>
</evidence>
<evidence type="ECO:0000256" key="8">
    <source>
        <dbReference type="SAM" id="Coils"/>
    </source>
</evidence>
<sequence>MIAIMEKYEHNTDFHQIVDFVKASHLKYALTFNPTVYVSHIRQFLSTARIETMNEGTKILATVDGKPRTISESSIRRNLKLRDEEGISSLPDADLFENLTLMGYNISPNQKQYNRRARIAQSLALPSVADEPASPIGDDSQGEACPTDSGLEAEQDRVNITKTSTLPSDSTPRVTSLAADEGSMQQKLNELTDLCTRLQRQHDEMASKITAQDLEISQLKARVKSLEDRKGGCIAQSREDAPIKGRSLDEGEEAVIERSTEKGSNKTEEMVNVLTSLDAATVLSSGVSVNISPVTEVSVAEVPTGSGSIPTSSPPGTGVPTDGVPTGSDVVPTASPIIPTASPIIPTASSIIPTASLIFTTASVVTPYARCKGKEKMVESETPKKKKIQEQMDVQMARQLEEEKERDSQRMNEQITKDTEITRIHVEEELQIMIDSLDRNNEIVAKYLQEYHQFAADLSIGERIELISDLVKYQDNYAKVLKYQTQQKKPLSKKKQREFYTSVLKSHAEWRLYDTYGVHHVISKDQEMFMLVEKDYLLRKGLAIVMICYKLQMEHQVQGRIVGNKMHKAFPLPVKLAKHETILVIGHHEKLHIEGLRFIIDEGHGLEINKLAAIVLPSMKIDIERNKRSTKTVRCGPPGNVGGGGGGNYPMCQVDNRKEDLSAAKDYHRRHKFPNNSSVTIPRRQNKRRTPNVVEPELRTIVEMADNRTMEELLQAPTKGYGEAIVIVEINSDHFEIKTNFLQLVQANPYHGFERENPHTHINNFKRITSTLKFRDVPNDVIKLMMFLYSLRKMQEFVDIFAKKVVALAPVKAVEESCVTCGGAHAYYNCINTNSNQPSICVAMGTYNQVGPQNRASNFMAPPGFALVQNGQNRFNQNQGQGNNFNRENNFHGALPSNTIPNQKGEMKAITTRSGVAYEGHSIPTLKKVVERETEETTDKEQTNFQGNLHFDISFADALLLMPKFASTIKSLLTNKDKLFELAKIPLNENCSAMLLKKLPENLGDPGKFLIPCDFLGMDVCHALADLGTSINLMPLSIWKKLSLPELTPTRMTLELADRSITHPKGVAEDVFVKVGKFHFSTDFVVVDFEADPRVPLILGRSFLRTGRALIDVYGEEITLWVNDEAITFNLNQTTRYSSTYDDLLVNRIDIIDVAREEYAQEIILRQGEVVKAKSSIEEPPELELKDLPSHLEYAYLEGVDKLPVIIAKDLKVDEKKALLKMLKSHKRAIAWKITDIKSIDPQFCTHKILMEEDYKPVVQSQRRVNLKILEVIKKEVIKLLNAGIIYPISDSPWVSPIHCVPKNGGITVVENKNNELIPTRLVIGRRVCIDYRKLNDATRKDHFPLPFMDQMLERLAGNKFYCFLDGFFGYFQILINLPDQEKTTFTCPYGTFAYRRMPFGLCNTPGTFQRCMMAIFHDMIEKTIEVFMNDFSVFGDSFSSCLSHLDTMLQRCEDTNLVLNWEKCHFMVKEGIVLGHKISKNGLEVDRSKIDVIAKLPYPTIVKGVRSFLGHASFYRRFIQDFSKISRHMTHLLEKETPYVFSKNCINAFETLKKKLTKAPITKHFQPIHYGSKTMTEAQVHYTTTEKEMLFVVYAFEKFRPYLVLSKSIVYTDHLALKYLLSKQDAKPRCVHGQEAYDIPKACHEGPTGGHHGANFTAKKVFDVGFFWPTIYKDAHDLVKSCDSYFMGPFPSSQGNKYILVAVDYLSKWVKAKALPTNDARVVVKFLKFLFARFRTPRAIISDRRTHFCSDKFAKVMSKTVGENRASWSEKLDDALFRTAYKTPIGCTPYKLVYGKSCHLPIELEHKEYWALKHVNFDLKTASDHRKLQLNELRDQAYENSLIYKEKTKTLHDSKIKNRIFNIGDRVLLFNSCLKIFLEKLKTRWSGPFTITKVFPYGTVELSQPDGPNFKVNGHRVKHYFGGDVP</sequence>
<feature type="compositionally biased region" description="Polar residues" evidence="9">
    <location>
        <begin position="163"/>
        <end position="174"/>
    </location>
</feature>
<dbReference type="InterPro" id="IPR041373">
    <property type="entry name" value="RT_RNaseH"/>
</dbReference>
<dbReference type="InterPro" id="IPR043128">
    <property type="entry name" value="Rev_trsase/Diguanyl_cyclase"/>
</dbReference>
<dbReference type="PANTHER" id="PTHR37984:SF5">
    <property type="entry name" value="PROTEIN NYNRIN-LIKE"/>
    <property type="match status" value="1"/>
</dbReference>
<dbReference type="GO" id="GO:0003676">
    <property type="term" value="F:nucleic acid binding"/>
    <property type="evidence" value="ECO:0007669"/>
    <property type="project" value="InterPro"/>
</dbReference>
<dbReference type="FunFam" id="3.30.70.270:FF:000020">
    <property type="entry name" value="Transposon Tf2-6 polyprotein-like Protein"/>
    <property type="match status" value="1"/>
</dbReference>
<keyword evidence="7" id="KW-0695">RNA-directed DNA polymerase</keyword>
<evidence type="ECO:0000256" key="5">
    <source>
        <dbReference type="ARBA" id="ARBA00022759"/>
    </source>
</evidence>
<keyword evidence="14" id="KW-0239">DNA-directed DNA polymerase</keyword>
<keyword evidence="8" id="KW-0175">Coiled coil</keyword>
<feature type="domain" description="Reverse transcriptase" evidence="10">
    <location>
        <begin position="1327"/>
        <end position="1479"/>
    </location>
</feature>
<dbReference type="InterPro" id="IPR001584">
    <property type="entry name" value="Integrase_cat-core"/>
</dbReference>
<name>A0A6L2K9A8_TANCI</name>
<feature type="domain" description="Integrase zinc-binding" evidence="13">
    <location>
        <begin position="1638"/>
        <end position="1685"/>
    </location>
</feature>
<keyword evidence="2" id="KW-0808">Transferase</keyword>
<keyword evidence="4" id="KW-0540">Nuclease</keyword>
<dbReference type="InterPro" id="IPR043502">
    <property type="entry name" value="DNA/RNA_pol_sf"/>
</dbReference>
<protein>
    <recommendedName>
        <fullName evidence="1">RNA-directed DNA polymerase</fullName>
        <ecNumber evidence="1">2.7.7.49</ecNumber>
    </recommendedName>
</protein>
<dbReference type="EMBL" id="BKCJ010002070">
    <property type="protein sequence ID" value="GEU46038.1"/>
    <property type="molecule type" value="Genomic_DNA"/>
</dbReference>
<dbReference type="Gene3D" id="1.10.340.70">
    <property type="match status" value="1"/>
</dbReference>
<dbReference type="InterPro" id="IPR036397">
    <property type="entry name" value="RNaseH_sf"/>
</dbReference>
<evidence type="ECO:0000313" key="14">
    <source>
        <dbReference type="EMBL" id="GEU46038.1"/>
    </source>
</evidence>
<feature type="region of interest" description="Disordered" evidence="9">
    <location>
        <begin position="129"/>
        <end position="155"/>
    </location>
</feature>